<organism evidence="3 4">
    <name type="scientific">Mycolicibacterium chlorophenolicum</name>
    <dbReference type="NCBI Taxonomy" id="37916"/>
    <lineage>
        <taxon>Bacteria</taxon>
        <taxon>Bacillati</taxon>
        <taxon>Actinomycetota</taxon>
        <taxon>Actinomycetes</taxon>
        <taxon>Mycobacteriales</taxon>
        <taxon>Mycobacteriaceae</taxon>
        <taxon>Mycolicibacterium</taxon>
    </lineage>
</organism>
<evidence type="ECO:0000313" key="4">
    <source>
        <dbReference type="Proteomes" id="UP000036513"/>
    </source>
</evidence>
<feature type="domain" description="Protein kinase" evidence="2">
    <location>
        <begin position="120"/>
        <end position="484"/>
    </location>
</feature>
<comment type="similarity">
    <text evidence="1">Belongs to the protein kinase superfamily. ADCK protein kinase family.</text>
</comment>
<evidence type="ECO:0000259" key="2">
    <source>
        <dbReference type="PROSITE" id="PS50011"/>
    </source>
</evidence>
<name>A0A0J6VSL2_9MYCO</name>
<reference evidence="3 4" key="1">
    <citation type="journal article" date="2015" name="Genome Biol. Evol.">
        <title>Characterization of Three Mycobacterium spp. with Potential Use in Bioremediation by Genome Sequencing and Comparative Genomics.</title>
        <authorList>
            <person name="Das S."/>
            <person name="Pettersson B.M."/>
            <person name="Behra P.R."/>
            <person name="Ramesh M."/>
            <person name="Dasgupta S."/>
            <person name="Bhattacharya A."/>
            <person name="Kirsebom L.A."/>
        </authorList>
    </citation>
    <scope>NUCLEOTIDE SEQUENCE [LARGE SCALE GENOMIC DNA]</scope>
    <source>
        <strain evidence="3 4">DSM 43826</strain>
    </source>
</reference>
<dbReference type="GO" id="GO:0005524">
    <property type="term" value="F:ATP binding"/>
    <property type="evidence" value="ECO:0007669"/>
    <property type="project" value="InterPro"/>
</dbReference>
<dbReference type="PROSITE" id="PS50011">
    <property type="entry name" value="PROTEIN_KINASE_DOM"/>
    <property type="match status" value="1"/>
</dbReference>
<dbReference type="Pfam" id="PF03109">
    <property type="entry name" value="ABC1"/>
    <property type="match status" value="1"/>
</dbReference>
<dbReference type="InterPro" id="IPR011009">
    <property type="entry name" value="Kinase-like_dom_sf"/>
</dbReference>
<dbReference type="STRING" id="37916.MCHLDSM_03955"/>
<dbReference type="PANTHER" id="PTHR10566">
    <property type="entry name" value="CHAPERONE-ACTIVITY OF BC1 COMPLEX CABC1 -RELATED"/>
    <property type="match status" value="1"/>
</dbReference>
<sequence length="546" mass="59697">MAHGERYRQIAETLARHGFGFFIGVTGLQRWVPLHHGLLGHERREQPYSNPDHLRLALEQLGPSFVKLGQILSTRPDLLPEPYRQELAKLQDSAPPVPAPVIAELIERELAGPPSQIFATFDLQPLASASLGQAHAATLHDGTEVVVKVRRPHVVEQVEQDLEILRNLAARASRRWEAAADYDLVGIAEEFADTLRAELDYLHEARNAERFAANFAASPTIRIPRIYWDTTTSRVLTIERIRGIKINDVHALDAAGIDRRVLADNAARAVAKMIFEDGFFHADPHPGNLFVEPDGRIGLIDFGMAGEIDERLREQLAALLVALAGQNPRRVASAVAELSSTKGTINVSALTADLAPILQRYTGRALGNIPVAALIHDVLAVVRQHHLKLQRELALQLKMLVMAEGLGAELDPAFQLAAIIGPYARRLVAGRYSLDALARRFRQAGVDVLDVTAELPDQLRRLRDVLDAGGPEVHLRAAELEPFVGRLEATGLRLGAALIIAALVRSIGDVMAADPRHRRSQALSVLGAGLGSLGAYLALTSRPRRS</sequence>
<dbReference type="InterPro" id="IPR000719">
    <property type="entry name" value="Prot_kinase_dom"/>
</dbReference>
<dbReference type="AlphaFoldDB" id="A0A0J6VSL2"/>
<keyword evidence="3" id="KW-0808">Transferase</keyword>
<dbReference type="PANTHER" id="PTHR10566:SF113">
    <property type="entry name" value="PROTEIN ACTIVITY OF BC1 COMPLEX KINASE 7, CHLOROPLASTIC"/>
    <property type="match status" value="1"/>
</dbReference>
<dbReference type="SMR" id="A0A0J6VSL2"/>
<dbReference type="InterPro" id="IPR050154">
    <property type="entry name" value="UbiB_kinase"/>
</dbReference>
<dbReference type="GO" id="GO:0004672">
    <property type="term" value="F:protein kinase activity"/>
    <property type="evidence" value="ECO:0007669"/>
    <property type="project" value="InterPro"/>
</dbReference>
<dbReference type="InterPro" id="IPR004147">
    <property type="entry name" value="ABC1_dom"/>
</dbReference>
<dbReference type="PATRIC" id="fig|37916.4.peg.3920"/>
<protein>
    <recommendedName>
        <fullName evidence="2">Protein kinase domain-containing protein</fullName>
    </recommendedName>
</protein>
<dbReference type="SUPFAM" id="SSF56112">
    <property type="entry name" value="Protein kinase-like (PK-like)"/>
    <property type="match status" value="1"/>
</dbReference>
<keyword evidence="4" id="KW-1185">Reference proteome</keyword>
<dbReference type="RefSeq" id="WP_048471398.1">
    <property type="nucleotide sequence ID" value="NZ_JYNL01000043.1"/>
</dbReference>
<dbReference type="EMBL" id="JYNL01000043">
    <property type="protein sequence ID" value="KMO72472.1"/>
    <property type="molecule type" value="Genomic_DNA"/>
</dbReference>
<dbReference type="Proteomes" id="UP000036513">
    <property type="component" value="Unassembled WGS sequence"/>
</dbReference>
<dbReference type="CDD" id="cd05121">
    <property type="entry name" value="ABC1_ADCK3-like"/>
    <property type="match status" value="1"/>
</dbReference>
<accession>A0A0J6VSL2</accession>
<proteinExistence type="inferred from homology"/>
<gene>
    <name evidence="3" type="primary">ubiB_2</name>
    <name evidence="3" type="ORF">MCHLDSM_03955</name>
</gene>
<comment type="caution">
    <text evidence="3">The sequence shown here is derived from an EMBL/GenBank/DDBJ whole genome shotgun (WGS) entry which is preliminary data.</text>
</comment>
<evidence type="ECO:0000256" key="1">
    <source>
        <dbReference type="ARBA" id="ARBA00009670"/>
    </source>
</evidence>
<evidence type="ECO:0000313" key="3">
    <source>
        <dbReference type="EMBL" id="KMO72472.1"/>
    </source>
</evidence>